<dbReference type="Pfam" id="PF00512">
    <property type="entry name" value="HisKA"/>
    <property type="match status" value="1"/>
</dbReference>
<dbReference type="SMART" id="SM00091">
    <property type="entry name" value="PAS"/>
    <property type="match status" value="1"/>
</dbReference>
<dbReference type="PROSITE" id="PS50112">
    <property type="entry name" value="PAS"/>
    <property type="match status" value="1"/>
</dbReference>
<dbReference type="PRINTS" id="PR00344">
    <property type="entry name" value="BCTRLSENSOR"/>
</dbReference>
<comment type="caution">
    <text evidence="9">The sequence shown here is derived from an EMBL/GenBank/DDBJ whole genome shotgun (WGS) entry which is preliminary data.</text>
</comment>
<reference evidence="10" key="2">
    <citation type="submission" date="2019-01" db="EMBL/GenBank/DDBJ databases">
        <title>Genome sequence of Desulfonema ishimotonii strain Tokyo 01.</title>
        <authorList>
            <person name="Fukui M."/>
        </authorList>
    </citation>
    <scope>NUCLEOTIDE SEQUENCE [LARGE SCALE GENOMIC DNA]</scope>
    <source>
        <strain evidence="10">Tokyo 01</strain>
    </source>
</reference>
<keyword evidence="5" id="KW-0175">Coiled coil</keyword>
<dbReference type="SMART" id="SM00448">
    <property type="entry name" value="REC"/>
    <property type="match status" value="1"/>
</dbReference>
<name>A0A401FRA6_9BACT</name>
<protein>
    <recommendedName>
        <fullName evidence="2">histidine kinase</fullName>
        <ecNumber evidence="2">2.7.13.3</ecNumber>
    </recommendedName>
</protein>
<keyword evidence="10" id="KW-1185">Reference proteome</keyword>
<evidence type="ECO:0000259" key="8">
    <source>
        <dbReference type="PROSITE" id="PS50112"/>
    </source>
</evidence>
<dbReference type="InterPro" id="IPR011006">
    <property type="entry name" value="CheY-like_superfamily"/>
</dbReference>
<dbReference type="SUPFAM" id="SSF47384">
    <property type="entry name" value="Homodimeric domain of signal transducing histidine kinase"/>
    <property type="match status" value="1"/>
</dbReference>
<dbReference type="InterPro" id="IPR003661">
    <property type="entry name" value="HisK_dim/P_dom"/>
</dbReference>
<accession>A0A401FRA6</accession>
<dbReference type="CDD" id="cd00130">
    <property type="entry name" value="PAS"/>
    <property type="match status" value="1"/>
</dbReference>
<sequence length="541" mass="60603">MADDKDKLIEKLQKRIKKLEAALKIVTTHSEKAENRMRKQFEVVAKTIPVPMIISTETGEIVFANPNAEKTFGYPPEEFARIRATALYANPDERGLFLDTLSDRRELSGFRIELRKSDGSVFPAVLFARHIDFDGQDAVLTIIHDLTEVMALEKQLRHTQKLEAIGTLTGGIAHDFNNILSVIFGYTEMVTESLDPEKNRLEKEYLDDVLKAARRAKSMIMQMMAFCRKSEHEKKPFRISAVVAEVVKLMGSLTPSDIRIRSDIRDRDMVVMGDPTQIHQVVTNLITNSVHALSDRGGAIDVILDQTDIREEQRRRILTPRPESGTYARITIRDNGPGISKDILDRIFDPFFTTRPVGQGSGMGLAVVHGIIRGHSGAVCVESEPGEGAAFHCYFPVIKEEDDNTKPETGPQSVGNGAERILFVDDELLVLGVYSKLLRGMGYRVTACTESRKALEIFKNQSEAFDLVITDNIMPEMSGRMLSKEILKIRPDIPIVLISGTLPEKNGGLKTTGIRTTIQKPFDRKKIQSVIREVLDAEKQM</sequence>
<dbReference type="SUPFAM" id="SSF52172">
    <property type="entry name" value="CheY-like"/>
    <property type="match status" value="1"/>
</dbReference>
<evidence type="ECO:0000313" key="9">
    <source>
        <dbReference type="EMBL" id="GBC59498.1"/>
    </source>
</evidence>
<dbReference type="InterPro" id="IPR036890">
    <property type="entry name" value="HATPase_C_sf"/>
</dbReference>
<dbReference type="OrthoDB" id="5408805at2"/>
<feature type="domain" description="PAS" evidence="8">
    <location>
        <begin position="33"/>
        <end position="108"/>
    </location>
</feature>
<evidence type="ECO:0000256" key="2">
    <source>
        <dbReference type="ARBA" id="ARBA00012438"/>
    </source>
</evidence>
<dbReference type="InterPro" id="IPR036097">
    <property type="entry name" value="HisK_dim/P_sf"/>
</dbReference>
<dbReference type="InterPro" id="IPR003594">
    <property type="entry name" value="HATPase_dom"/>
</dbReference>
<dbReference type="SMART" id="SM00387">
    <property type="entry name" value="HATPase_c"/>
    <property type="match status" value="1"/>
</dbReference>
<dbReference type="Pfam" id="PF13426">
    <property type="entry name" value="PAS_9"/>
    <property type="match status" value="1"/>
</dbReference>
<dbReference type="InterPro" id="IPR004358">
    <property type="entry name" value="Sig_transdc_His_kin-like_C"/>
</dbReference>
<dbReference type="InterPro" id="IPR000014">
    <property type="entry name" value="PAS"/>
</dbReference>
<evidence type="ECO:0000259" key="6">
    <source>
        <dbReference type="PROSITE" id="PS50109"/>
    </source>
</evidence>
<dbReference type="SUPFAM" id="SSF55785">
    <property type="entry name" value="PYP-like sensor domain (PAS domain)"/>
    <property type="match status" value="1"/>
</dbReference>
<evidence type="ECO:0000256" key="4">
    <source>
        <dbReference type="PROSITE-ProRule" id="PRU00169"/>
    </source>
</evidence>
<dbReference type="EMBL" id="BEXT01000001">
    <property type="protein sequence ID" value="GBC59498.1"/>
    <property type="molecule type" value="Genomic_DNA"/>
</dbReference>
<dbReference type="Gene3D" id="1.10.287.130">
    <property type="match status" value="1"/>
</dbReference>
<keyword evidence="3 4" id="KW-0597">Phosphoprotein</keyword>
<dbReference type="EC" id="2.7.13.3" evidence="2"/>
<dbReference type="InterPro" id="IPR035965">
    <property type="entry name" value="PAS-like_dom_sf"/>
</dbReference>
<feature type="coiled-coil region" evidence="5">
    <location>
        <begin position="2"/>
        <end position="36"/>
    </location>
</feature>
<dbReference type="Gene3D" id="3.30.450.20">
    <property type="entry name" value="PAS domain"/>
    <property type="match status" value="1"/>
</dbReference>
<proteinExistence type="predicted"/>
<dbReference type="SUPFAM" id="SSF55874">
    <property type="entry name" value="ATPase domain of HSP90 chaperone/DNA topoisomerase II/histidine kinase"/>
    <property type="match status" value="1"/>
</dbReference>
<dbReference type="Gene3D" id="3.30.565.10">
    <property type="entry name" value="Histidine kinase-like ATPase, C-terminal domain"/>
    <property type="match status" value="1"/>
</dbReference>
<evidence type="ECO:0000256" key="3">
    <source>
        <dbReference type="ARBA" id="ARBA00022553"/>
    </source>
</evidence>
<dbReference type="Proteomes" id="UP000288096">
    <property type="component" value="Unassembled WGS sequence"/>
</dbReference>
<feature type="modified residue" description="4-aspartylphosphate" evidence="4">
    <location>
        <position position="471"/>
    </location>
</feature>
<feature type="domain" description="Histidine kinase" evidence="6">
    <location>
        <begin position="171"/>
        <end position="399"/>
    </location>
</feature>
<gene>
    <name evidence="9" type="ORF">DENIS_0437</name>
</gene>
<organism evidence="9 10">
    <name type="scientific">Desulfonema ishimotonii</name>
    <dbReference type="NCBI Taxonomy" id="45657"/>
    <lineage>
        <taxon>Bacteria</taxon>
        <taxon>Pseudomonadati</taxon>
        <taxon>Thermodesulfobacteriota</taxon>
        <taxon>Desulfobacteria</taxon>
        <taxon>Desulfobacterales</taxon>
        <taxon>Desulfococcaceae</taxon>
        <taxon>Desulfonema</taxon>
    </lineage>
</organism>
<dbReference type="PANTHER" id="PTHR43065">
    <property type="entry name" value="SENSOR HISTIDINE KINASE"/>
    <property type="match status" value="1"/>
</dbReference>
<dbReference type="PANTHER" id="PTHR43065:SF42">
    <property type="entry name" value="TWO-COMPONENT SENSOR PPRA"/>
    <property type="match status" value="1"/>
</dbReference>
<dbReference type="NCBIfam" id="TIGR00229">
    <property type="entry name" value="sensory_box"/>
    <property type="match status" value="1"/>
</dbReference>
<dbReference type="AlphaFoldDB" id="A0A401FRA6"/>
<dbReference type="SMART" id="SM00388">
    <property type="entry name" value="HisKA"/>
    <property type="match status" value="1"/>
</dbReference>
<dbReference type="Gene3D" id="3.40.50.2300">
    <property type="match status" value="1"/>
</dbReference>
<evidence type="ECO:0000256" key="5">
    <source>
        <dbReference type="SAM" id="Coils"/>
    </source>
</evidence>
<dbReference type="PROSITE" id="PS50109">
    <property type="entry name" value="HIS_KIN"/>
    <property type="match status" value="1"/>
</dbReference>
<reference evidence="10" key="1">
    <citation type="submission" date="2017-11" db="EMBL/GenBank/DDBJ databases">
        <authorList>
            <person name="Watanabe M."/>
            <person name="Kojima H."/>
        </authorList>
    </citation>
    <scope>NUCLEOTIDE SEQUENCE [LARGE SCALE GENOMIC DNA]</scope>
    <source>
        <strain evidence="10">Tokyo 01</strain>
    </source>
</reference>
<dbReference type="Pfam" id="PF00072">
    <property type="entry name" value="Response_reg"/>
    <property type="match status" value="1"/>
</dbReference>
<dbReference type="InterPro" id="IPR005467">
    <property type="entry name" value="His_kinase_dom"/>
</dbReference>
<dbReference type="PROSITE" id="PS50110">
    <property type="entry name" value="RESPONSE_REGULATORY"/>
    <property type="match status" value="1"/>
</dbReference>
<dbReference type="RefSeq" id="WP_124327010.1">
    <property type="nucleotide sequence ID" value="NZ_BEXT01000001.1"/>
</dbReference>
<evidence type="ECO:0000256" key="1">
    <source>
        <dbReference type="ARBA" id="ARBA00000085"/>
    </source>
</evidence>
<feature type="domain" description="Response regulatory" evidence="7">
    <location>
        <begin position="420"/>
        <end position="535"/>
    </location>
</feature>
<comment type="catalytic activity">
    <reaction evidence="1">
        <text>ATP + protein L-histidine = ADP + protein N-phospho-L-histidine.</text>
        <dbReference type="EC" id="2.7.13.3"/>
    </reaction>
</comment>
<evidence type="ECO:0000313" key="10">
    <source>
        <dbReference type="Proteomes" id="UP000288096"/>
    </source>
</evidence>
<dbReference type="InterPro" id="IPR001789">
    <property type="entry name" value="Sig_transdc_resp-reg_receiver"/>
</dbReference>
<evidence type="ECO:0000259" key="7">
    <source>
        <dbReference type="PROSITE" id="PS50110"/>
    </source>
</evidence>
<dbReference type="Pfam" id="PF02518">
    <property type="entry name" value="HATPase_c"/>
    <property type="match status" value="1"/>
</dbReference>
<dbReference type="GO" id="GO:0000155">
    <property type="term" value="F:phosphorelay sensor kinase activity"/>
    <property type="evidence" value="ECO:0007669"/>
    <property type="project" value="InterPro"/>
</dbReference>